<evidence type="ECO:0000256" key="1">
    <source>
        <dbReference type="ARBA" id="ARBA00009995"/>
    </source>
</evidence>
<dbReference type="GO" id="GO:0080043">
    <property type="term" value="F:quercetin 3-O-glucosyltransferase activity"/>
    <property type="evidence" value="ECO:0007669"/>
    <property type="project" value="TreeGrafter"/>
</dbReference>
<keyword evidence="3" id="KW-1185">Reference proteome</keyword>
<protein>
    <submittedName>
        <fullName evidence="2">UDP-glycosyltransferase 83A1</fullName>
    </submittedName>
</protein>
<dbReference type="EMBL" id="JAUJYO010000009">
    <property type="protein sequence ID" value="KAK1308444.1"/>
    <property type="molecule type" value="Genomic_DNA"/>
</dbReference>
<sequence>MGSSSPPTPPPHAVVIPYPAQGHVIPLMELSHCLVDRGFSITFVNTHFDHARLLASLPDPRAETGPLRLVSIPDGLEPGANRNDLGRLTLAIEEHMPGHLEELIQAVSAEPERGPVTCVITEQCMPWALDVAKKMGLRAAAFWPASAATLVMNFNIPNMINDGTIDTNEGFEERVAAKGIVTKEKIKAKVEALLDDGEVVGRALE</sequence>
<comment type="similarity">
    <text evidence="1">Belongs to the UDP-glycosyltransferase family.</text>
</comment>
<dbReference type="FunFam" id="3.40.50.2000:FF:000108">
    <property type="entry name" value="UDP-glycosyltransferase 83A1"/>
    <property type="match status" value="1"/>
</dbReference>
<proteinExistence type="inferred from homology"/>
<accession>A0AAV9E554</accession>
<dbReference type="PANTHER" id="PTHR11926">
    <property type="entry name" value="GLUCOSYL/GLUCURONOSYL TRANSFERASES"/>
    <property type="match status" value="1"/>
</dbReference>
<dbReference type="GO" id="GO:0080044">
    <property type="term" value="F:quercetin 7-O-glucosyltransferase activity"/>
    <property type="evidence" value="ECO:0007669"/>
    <property type="project" value="TreeGrafter"/>
</dbReference>
<reference evidence="2" key="2">
    <citation type="submission" date="2023-06" db="EMBL/GenBank/DDBJ databases">
        <authorList>
            <person name="Ma L."/>
            <person name="Liu K.-W."/>
            <person name="Li Z."/>
            <person name="Hsiao Y.-Y."/>
            <person name="Qi Y."/>
            <person name="Fu T."/>
            <person name="Tang G."/>
            <person name="Zhang D."/>
            <person name="Sun W.-H."/>
            <person name="Liu D.-K."/>
            <person name="Li Y."/>
            <person name="Chen G.-Z."/>
            <person name="Liu X.-D."/>
            <person name="Liao X.-Y."/>
            <person name="Jiang Y.-T."/>
            <person name="Yu X."/>
            <person name="Hao Y."/>
            <person name="Huang J."/>
            <person name="Zhao X.-W."/>
            <person name="Ke S."/>
            <person name="Chen Y.-Y."/>
            <person name="Wu W.-L."/>
            <person name="Hsu J.-L."/>
            <person name="Lin Y.-F."/>
            <person name="Huang M.-D."/>
            <person name="Li C.-Y."/>
            <person name="Huang L."/>
            <person name="Wang Z.-W."/>
            <person name="Zhao X."/>
            <person name="Zhong W.-Y."/>
            <person name="Peng D.-H."/>
            <person name="Ahmad S."/>
            <person name="Lan S."/>
            <person name="Zhang J.-S."/>
            <person name="Tsai W.-C."/>
            <person name="Van De Peer Y."/>
            <person name="Liu Z.-J."/>
        </authorList>
    </citation>
    <scope>NUCLEOTIDE SEQUENCE</scope>
    <source>
        <strain evidence="2">CP</strain>
        <tissue evidence="2">Leaves</tissue>
    </source>
</reference>
<comment type="caution">
    <text evidence="2">The sequence shown here is derived from an EMBL/GenBank/DDBJ whole genome shotgun (WGS) entry which is preliminary data.</text>
</comment>
<dbReference type="AlphaFoldDB" id="A0AAV9E554"/>
<name>A0AAV9E554_ACOCL</name>
<evidence type="ECO:0000313" key="3">
    <source>
        <dbReference type="Proteomes" id="UP001180020"/>
    </source>
</evidence>
<organism evidence="2 3">
    <name type="scientific">Acorus calamus</name>
    <name type="common">Sweet flag</name>
    <dbReference type="NCBI Taxonomy" id="4465"/>
    <lineage>
        <taxon>Eukaryota</taxon>
        <taxon>Viridiplantae</taxon>
        <taxon>Streptophyta</taxon>
        <taxon>Embryophyta</taxon>
        <taxon>Tracheophyta</taxon>
        <taxon>Spermatophyta</taxon>
        <taxon>Magnoliopsida</taxon>
        <taxon>Liliopsida</taxon>
        <taxon>Acoraceae</taxon>
        <taxon>Acorus</taxon>
    </lineage>
</organism>
<evidence type="ECO:0000313" key="2">
    <source>
        <dbReference type="EMBL" id="KAK1308444.1"/>
    </source>
</evidence>
<dbReference type="PANTHER" id="PTHR11926:SF1412">
    <property type="entry name" value="UDP-GLYCOSYLTRANSFERASE 83A1-LIKE"/>
    <property type="match status" value="1"/>
</dbReference>
<reference evidence="2" key="1">
    <citation type="journal article" date="2023" name="Nat. Commun.">
        <title>Diploid and tetraploid genomes of Acorus and the evolution of monocots.</title>
        <authorList>
            <person name="Ma L."/>
            <person name="Liu K.W."/>
            <person name="Li Z."/>
            <person name="Hsiao Y.Y."/>
            <person name="Qi Y."/>
            <person name="Fu T."/>
            <person name="Tang G.D."/>
            <person name="Zhang D."/>
            <person name="Sun W.H."/>
            <person name="Liu D.K."/>
            <person name="Li Y."/>
            <person name="Chen G.Z."/>
            <person name="Liu X.D."/>
            <person name="Liao X.Y."/>
            <person name="Jiang Y.T."/>
            <person name="Yu X."/>
            <person name="Hao Y."/>
            <person name="Huang J."/>
            <person name="Zhao X.W."/>
            <person name="Ke S."/>
            <person name="Chen Y.Y."/>
            <person name="Wu W.L."/>
            <person name="Hsu J.L."/>
            <person name="Lin Y.F."/>
            <person name="Huang M.D."/>
            <person name="Li C.Y."/>
            <person name="Huang L."/>
            <person name="Wang Z.W."/>
            <person name="Zhao X."/>
            <person name="Zhong W.Y."/>
            <person name="Peng D.H."/>
            <person name="Ahmad S."/>
            <person name="Lan S."/>
            <person name="Zhang J.S."/>
            <person name="Tsai W.C."/>
            <person name="Van de Peer Y."/>
            <person name="Liu Z.J."/>
        </authorList>
    </citation>
    <scope>NUCLEOTIDE SEQUENCE</scope>
    <source>
        <strain evidence="2">CP</strain>
    </source>
</reference>
<dbReference type="SUPFAM" id="SSF53756">
    <property type="entry name" value="UDP-Glycosyltransferase/glycogen phosphorylase"/>
    <property type="match status" value="1"/>
</dbReference>
<gene>
    <name evidence="2" type="primary">UGT83A1</name>
    <name evidence="2" type="ORF">QJS10_CPA09g01080</name>
</gene>
<dbReference type="Proteomes" id="UP001180020">
    <property type="component" value="Unassembled WGS sequence"/>
</dbReference>
<dbReference type="Gene3D" id="3.40.50.2000">
    <property type="entry name" value="Glycogen Phosphorylase B"/>
    <property type="match status" value="1"/>
</dbReference>